<dbReference type="SUPFAM" id="SSF52540">
    <property type="entry name" value="P-loop containing nucleoside triphosphate hydrolases"/>
    <property type="match status" value="1"/>
</dbReference>
<dbReference type="AlphaFoldDB" id="A0AAD6ZIH7"/>
<organism evidence="2 3">
    <name type="scientific">Mycena albidolilacea</name>
    <dbReference type="NCBI Taxonomy" id="1033008"/>
    <lineage>
        <taxon>Eukaryota</taxon>
        <taxon>Fungi</taxon>
        <taxon>Dikarya</taxon>
        <taxon>Basidiomycota</taxon>
        <taxon>Agaricomycotina</taxon>
        <taxon>Agaricomycetes</taxon>
        <taxon>Agaricomycetidae</taxon>
        <taxon>Agaricales</taxon>
        <taxon>Marasmiineae</taxon>
        <taxon>Mycenaceae</taxon>
        <taxon>Mycena</taxon>
    </lineage>
</organism>
<evidence type="ECO:0000259" key="1">
    <source>
        <dbReference type="Pfam" id="PF00931"/>
    </source>
</evidence>
<keyword evidence="3" id="KW-1185">Reference proteome</keyword>
<feature type="domain" description="NB-ARC" evidence="1">
    <location>
        <begin position="252"/>
        <end position="331"/>
    </location>
</feature>
<dbReference type="Pfam" id="PF00931">
    <property type="entry name" value="NB-ARC"/>
    <property type="match status" value="1"/>
</dbReference>
<dbReference type="InterPro" id="IPR027417">
    <property type="entry name" value="P-loop_NTPase"/>
</dbReference>
<gene>
    <name evidence="2" type="ORF">DFH08DRAFT_969672</name>
</gene>
<dbReference type="Gene3D" id="3.40.50.300">
    <property type="entry name" value="P-loop containing nucleotide triphosphate hydrolases"/>
    <property type="match status" value="1"/>
</dbReference>
<reference evidence="2" key="1">
    <citation type="submission" date="2023-03" db="EMBL/GenBank/DDBJ databases">
        <title>Massive genome expansion in bonnet fungi (Mycena s.s.) driven by repeated elements and novel gene families across ecological guilds.</title>
        <authorList>
            <consortium name="Lawrence Berkeley National Laboratory"/>
            <person name="Harder C.B."/>
            <person name="Miyauchi S."/>
            <person name="Viragh M."/>
            <person name="Kuo A."/>
            <person name="Thoen E."/>
            <person name="Andreopoulos B."/>
            <person name="Lu D."/>
            <person name="Skrede I."/>
            <person name="Drula E."/>
            <person name="Henrissat B."/>
            <person name="Morin E."/>
            <person name="Kohler A."/>
            <person name="Barry K."/>
            <person name="LaButti K."/>
            <person name="Morin E."/>
            <person name="Salamov A."/>
            <person name="Lipzen A."/>
            <person name="Mereny Z."/>
            <person name="Hegedus B."/>
            <person name="Baldrian P."/>
            <person name="Stursova M."/>
            <person name="Weitz H."/>
            <person name="Taylor A."/>
            <person name="Grigoriev I.V."/>
            <person name="Nagy L.G."/>
            <person name="Martin F."/>
            <person name="Kauserud H."/>
        </authorList>
    </citation>
    <scope>NUCLEOTIDE SEQUENCE</scope>
    <source>
        <strain evidence="2">CBHHK002</strain>
    </source>
</reference>
<keyword evidence="2" id="KW-0378">Hydrolase</keyword>
<protein>
    <submittedName>
        <fullName evidence="2">P-loop containing nucleoside triphosphate hydrolase protein</fullName>
    </submittedName>
</protein>
<sequence>MTIWRSLVVLGDNLSMLCFHGGRLSPPWDLRWIENIMVGYITPMLSKSSNTVDRILQYTAVAADALQDVASTAHIPFLDTVCTLVLTIVPIVQAIKSQKDRCLSMMENVHRLLSALMSLCVHSDEVRSPKILDQIAECVITLEKFHSCLRAQQEIGTIKRLFKQNEITAQLDTCEAELKAALQVFSIDYGLGMAMNMVDFSIDTERRHQELLELISFQSDTASSIERSSLNASSGSLSLLPPSPKIFHGRDSELKQLIEVLLCEPARAAILGPGGMGKTTLAMAALHHPAVTEKYGLRHFISCESADTLGDLVTTIGLHLGLEPSAMSSKTILRHFAQCGTCLVVLDNLETPWEPLDSRAQVEEFLSLLADNPSFGLLLTMRGAERPGKVKWNRPFLPPLEPLPLAASRQIFVEVADEPGSGEESILDHLLDLTESLPLAVSLMANIASFEGYSTTLARWQTENTALLSEGHDKRSNLEKSIALSISGPRISSAPYAKNLSSLLSLLPDGIRPDDLIAGNVPIPNVRQCQSVLVGISLAYIDVNGRLKMLSPVREYIRRVHPPSHSLSRPLRKHFQDLLELLSSKHQLSYSGLAPELVGNLGNINQLILEGLMTEKKPAWIGIGESIITLDFFSALMLKGGSPLFQRLPQLIEATGDAALQWKYAGRILGNGRYHLIEDPEGLIRDGIQYCNAGTQPARQGAIISGLL</sequence>
<dbReference type="InterPro" id="IPR002182">
    <property type="entry name" value="NB-ARC"/>
</dbReference>
<comment type="caution">
    <text evidence="2">The sequence shown here is derived from an EMBL/GenBank/DDBJ whole genome shotgun (WGS) entry which is preliminary data.</text>
</comment>
<evidence type="ECO:0000313" key="3">
    <source>
        <dbReference type="Proteomes" id="UP001218218"/>
    </source>
</evidence>
<dbReference type="InterPro" id="IPR036537">
    <property type="entry name" value="Adaptor_Cbl_N_dom_sf"/>
</dbReference>
<accession>A0AAD6ZIH7</accession>
<dbReference type="GO" id="GO:0016787">
    <property type="term" value="F:hydrolase activity"/>
    <property type="evidence" value="ECO:0007669"/>
    <property type="project" value="UniProtKB-KW"/>
</dbReference>
<evidence type="ECO:0000313" key="2">
    <source>
        <dbReference type="EMBL" id="KAJ7323044.1"/>
    </source>
</evidence>
<proteinExistence type="predicted"/>
<dbReference type="GO" id="GO:0007166">
    <property type="term" value="P:cell surface receptor signaling pathway"/>
    <property type="evidence" value="ECO:0007669"/>
    <property type="project" value="InterPro"/>
</dbReference>
<dbReference type="Gene3D" id="1.20.930.20">
    <property type="entry name" value="Adaptor protein Cbl, N-terminal domain"/>
    <property type="match status" value="1"/>
</dbReference>
<dbReference type="CDD" id="cd21037">
    <property type="entry name" value="MLKL_NTD"/>
    <property type="match status" value="1"/>
</dbReference>
<dbReference type="EMBL" id="JARIHO010000048">
    <property type="protein sequence ID" value="KAJ7323044.1"/>
    <property type="molecule type" value="Genomic_DNA"/>
</dbReference>
<name>A0AAD6ZIH7_9AGAR</name>
<dbReference type="Proteomes" id="UP001218218">
    <property type="component" value="Unassembled WGS sequence"/>
</dbReference>
<dbReference type="GO" id="GO:0043531">
    <property type="term" value="F:ADP binding"/>
    <property type="evidence" value="ECO:0007669"/>
    <property type="project" value="InterPro"/>
</dbReference>
<dbReference type="InterPro" id="IPR059179">
    <property type="entry name" value="MLKL-like_MCAfunc"/>
</dbReference>